<evidence type="ECO:0000259" key="1">
    <source>
        <dbReference type="Pfam" id="PF13280"/>
    </source>
</evidence>
<feature type="domain" description="WCX" evidence="2">
    <location>
        <begin position="267"/>
        <end position="346"/>
    </location>
</feature>
<proteinExistence type="predicted"/>
<reference evidence="3 4" key="1">
    <citation type="submission" date="2018-01" db="EMBL/GenBank/DDBJ databases">
        <title>Twenty Corynebacterium bovis Genomes.</title>
        <authorList>
            <person name="Gulvik C.A."/>
        </authorList>
    </citation>
    <scope>NUCLEOTIDE SEQUENCE [LARGE SCALE GENOMIC DNA]</scope>
    <source>
        <strain evidence="3 4">F6900</strain>
    </source>
</reference>
<sequence length="355" mass="38232">MAGGADRPAEVHWQPRASRLFNLVLALLNEPPRSATWLTTNVRGYEGTPESRRRQFARDRDALAGAGVVVRAVPAPPGVRWGADPAASGGREGAPEELYTLDRDDVFLPDLHVTEGEADAIAAASRWAMSGPLAGAASRAYLKLAAAGVRRDSGRVVADVPDQMDFDEASTDAVFRALDNGLRISFLYWPTLLDEPVERTMDPWAIGAVDGRLYVTGHDIDRDAQRTFRLSRIAEVRALPTFSTHPAPPGTGRDLIEQGLRSSRVTVEAVLAFRGGGAVELRDVTRDPDPSDPTPDGASPGDEIRVTAPVDRTWLVRTAAAYAPDVVVLSPPDLRAEVVDLLRRAASAPEDRTAP</sequence>
<dbReference type="AlphaFoldDB" id="A0A3R8QMY0"/>
<name>A0A3R8QMY0_9CORY</name>
<dbReference type="PANTHER" id="PTHR34580">
    <property type="match status" value="1"/>
</dbReference>
<dbReference type="Proteomes" id="UP000276526">
    <property type="component" value="Unassembled WGS sequence"/>
</dbReference>
<evidence type="ECO:0000313" key="3">
    <source>
        <dbReference type="EMBL" id="RRO85942.1"/>
    </source>
</evidence>
<dbReference type="PROSITE" id="PS52050">
    <property type="entry name" value="WYL"/>
    <property type="match status" value="1"/>
</dbReference>
<dbReference type="OrthoDB" id="3268930at2"/>
<dbReference type="Pfam" id="PF25583">
    <property type="entry name" value="WCX"/>
    <property type="match status" value="1"/>
</dbReference>
<gene>
    <name evidence="3" type="ORF">CXF48_08940</name>
</gene>
<dbReference type="InterPro" id="IPR026881">
    <property type="entry name" value="WYL_dom"/>
</dbReference>
<dbReference type="EMBL" id="PQNK01000015">
    <property type="protein sequence ID" value="RRO85942.1"/>
    <property type="molecule type" value="Genomic_DNA"/>
</dbReference>
<comment type="caution">
    <text evidence="3">The sequence shown here is derived from an EMBL/GenBank/DDBJ whole genome shotgun (WGS) entry which is preliminary data.</text>
</comment>
<evidence type="ECO:0000313" key="4">
    <source>
        <dbReference type="Proteomes" id="UP000276526"/>
    </source>
</evidence>
<dbReference type="InterPro" id="IPR051534">
    <property type="entry name" value="CBASS_pafABC_assoc_protein"/>
</dbReference>
<dbReference type="RefSeq" id="WP_125173455.1">
    <property type="nucleotide sequence ID" value="NZ_JALGIX010000004.1"/>
</dbReference>
<feature type="domain" description="WYL" evidence="1">
    <location>
        <begin position="172"/>
        <end position="237"/>
    </location>
</feature>
<accession>A0A3R8QMY0</accession>
<dbReference type="InterPro" id="IPR057727">
    <property type="entry name" value="WCX_dom"/>
</dbReference>
<dbReference type="PANTHER" id="PTHR34580:SF3">
    <property type="entry name" value="PROTEIN PAFB"/>
    <property type="match status" value="1"/>
</dbReference>
<dbReference type="Pfam" id="PF13280">
    <property type="entry name" value="WYL"/>
    <property type="match status" value="1"/>
</dbReference>
<dbReference type="GeneID" id="60808782"/>
<evidence type="ECO:0000259" key="2">
    <source>
        <dbReference type="Pfam" id="PF25583"/>
    </source>
</evidence>
<organism evidence="3 4">
    <name type="scientific">Corynebacterium bovis</name>
    <dbReference type="NCBI Taxonomy" id="36808"/>
    <lineage>
        <taxon>Bacteria</taxon>
        <taxon>Bacillati</taxon>
        <taxon>Actinomycetota</taxon>
        <taxon>Actinomycetes</taxon>
        <taxon>Mycobacteriales</taxon>
        <taxon>Corynebacteriaceae</taxon>
        <taxon>Corynebacterium</taxon>
    </lineage>
</organism>
<protein>
    <submittedName>
        <fullName evidence="3">WYL domain-containing protein</fullName>
    </submittedName>
</protein>